<keyword evidence="2" id="KW-0677">Repeat</keyword>
<dbReference type="GO" id="GO:0120330">
    <property type="term" value="C:rixosome complex"/>
    <property type="evidence" value="ECO:0007669"/>
    <property type="project" value="TreeGrafter"/>
</dbReference>
<dbReference type="PROSITE" id="PS50082">
    <property type="entry name" value="WD_REPEATS_2"/>
    <property type="match status" value="1"/>
</dbReference>
<evidence type="ECO:0000313" key="6">
    <source>
        <dbReference type="Proteomes" id="UP000053660"/>
    </source>
</evidence>
<keyword evidence="1 3" id="KW-0853">WD repeat</keyword>
<dbReference type="GO" id="GO:0006261">
    <property type="term" value="P:DNA-templated DNA replication"/>
    <property type="evidence" value="ECO:0007669"/>
    <property type="project" value="TreeGrafter"/>
</dbReference>
<keyword evidence="4" id="KW-1133">Transmembrane helix</keyword>
<feature type="transmembrane region" description="Helical" evidence="4">
    <location>
        <begin position="238"/>
        <end position="257"/>
    </location>
</feature>
<proteinExistence type="predicted"/>
<dbReference type="OrthoDB" id="756370at2759"/>
<dbReference type="PANTHER" id="PTHR18763">
    <property type="entry name" value="WD-REPEAT PROTEIN 18"/>
    <property type="match status" value="1"/>
</dbReference>
<dbReference type="InterPro" id="IPR015943">
    <property type="entry name" value="WD40/YVTN_repeat-like_dom_sf"/>
</dbReference>
<dbReference type="SMART" id="SM00320">
    <property type="entry name" value="WD40"/>
    <property type="match status" value="2"/>
</dbReference>
<keyword evidence="6" id="KW-1185">Reference proteome</keyword>
<feature type="repeat" description="WD" evidence="3">
    <location>
        <begin position="119"/>
        <end position="150"/>
    </location>
</feature>
<evidence type="ECO:0000256" key="4">
    <source>
        <dbReference type="SAM" id="Phobius"/>
    </source>
</evidence>
<organism evidence="5 6">
    <name type="scientific">Oesophagostomum dentatum</name>
    <name type="common">Nodular worm</name>
    <dbReference type="NCBI Taxonomy" id="61180"/>
    <lineage>
        <taxon>Eukaryota</taxon>
        <taxon>Metazoa</taxon>
        <taxon>Ecdysozoa</taxon>
        <taxon>Nematoda</taxon>
        <taxon>Chromadorea</taxon>
        <taxon>Rhabditida</taxon>
        <taxon>Rhabditina</taxon>
        <taxon>Rhabditomorpha</taxon>
        <taxon>Strongyloidea</taxon>
        <taxon>Strongylidae</taxon>
        <taxon>Oesophagostomum</taxon>
    </lineage>
</organism>
<dbReference type="AlphaFoldDB" id="A0A0B1SRQ1"/>
<evidence type="ECO:0000256" key="2">
    <source>
        <dbReference type="ARBA" id="ARBA00022737"/>
    </source>
</evidence>
<dbReference type="Proteomes" id="UP000053660">
    <property type="component" value="Unassembled WGS sequence"/>
</dbReference>
<dbReference type="Gene3D" id="2.130.10.10">
    <property type="entry name" value="YVTN repeat-like/Quinoprotein amine dehydrogenase"/>
    <property type="match status" value="1"/>
</dbReference>
<dbReference type="SUPFAM" id="SSF50978">
    <property type="entry name" value="WD40 repeat-like"/>
    <property type="match status" value="1"/>
</dbReference>
<accession>A0A0B1SRQ1</accession>
<dbReference type="GO" id="GO:0005656">
    <property type="term" value="C:nuclear pre-replicative complex"/>
    <property type="evidence" value="ECO:0007669"/>
    <property type="project" value="TreeGrafter"/>
</dbReference>
<gene>
    <name evidence="5" type="ORF">OESDEN_14363</name>
</gene>
<reference evidence="5 6" key="1">
    <citation type="submission" date="2014-03" db="EMBL/GenBank/DDBJ databases">
        <title>Draft genome of the hookworm Oesophagostomum dentatum.</title>
        <authorList>
            <person name="Mitreva M."/>
        </authorList>
    </citation>
    <scope>NUCLEOTIDE SEQUENCE [LARGE SCALE GENOMIC DNA]</scope>
    <source>
        <strain evidence="5 6">OD-Hann</strain>
    </source>
</reference>
<name>A0A0B1SRQ1_OESDE</name>
<keyword evidence="4" id="KW-0812">Transmembrane</keyword>
<protein>
    <submittedName>
        <fullName evidence="5">WD domain, G-beta repeat protein</fullName>
    </submittedName>
</protein>
<keyword evidence="4" id="KW-0472">Membrane</keyword>
<dbReference type="EMBL" id="KN562225">
    <property type="protein sequence ID" value="KHJ85900.1"/>
    <property type="molecule type" value="Genomic_DNA"/>
</dbReference>
<dbReference type="InterPro" id="IPR001680">
    <property type="entry name" value="WD40_rpt"/>
</dbReference>
<evidence type="ECO:0000256" key="3">
    <source>
        <dbReference type="PROSITE-ProRule" id="PRU00221"/>
    </source>
</evidence>
<evidence type="ECO:0000256" key="1">
    <source>
        <dbReference type="ARBA" id="ARBA00022574"/>
    </source>
</evidence>
<dbReference type="InterPro" id="IPR045227">
    <property type="entry name" value="WDR18/Ipi3/RID3"/>
</dbReference>
<dbReference type="InterPro" id="IPR036322">
    <property type="entry name" value="WD40_repeat_dom_sf"/>
</dbReference>
<evidence type="ECO:0000313" key="5">
    <source>
        <dbReference type="EMBL" id="KHJ85900.1"/>
    </source>
</evidence>
<dbReference type="PANTHER" id="PTHR18763:SF0">
    <property type="entry name" value="WD REPEAT-CONTAINING PROTEIN 18"/>
    <property type="match status" value="1"/>
</dbReference>
<sequence length="258" mass="27722">MLERLLVASSSSDPFSVVIVDPRTGVASWSYKGSELQGAAVGHVEPLGISGDHLVLSIKDRPLIHAFAVHPRDRYHQKSVVSGVIAAFCSNKEGSLLFAAVGTQIFIWLLLSGELLSVTDVHYQAVAQIALSADDSILFTASVDGSINVYLVSDLVSQDRGRTVEPLRKWRAHTLAVKGLSISRGSNPRIVSCGLDHLALIHSITLDDVLLKISADRPLTACLLDAAESRLFLGSDTGNIAIINLCSLVSCFFFVLFV</sequence>
<dbReference type="GO" id="GO:0006364">
    <property type="term" value="P:rRNA processing"/>
    <property type="evidence" value="ECO:0007669"/>
    <property type="project" value="TreeGrafter"/>
</dbReference>